<dbReference type="SMART" id="SM00342">
    <property type="entry name" value="HTH_ARAC"/>
    <property type="match status" value="1"/>
</dbReference>
<keyword evidence="1" id="KW-0805">Transcription regulation</keyword>
<proteinExistence type="predicted"/>
<dbReference type="PROSITE" id="PS00041">
    <property type="entry name" value="HTH_ARAC_FAMILY_1"/>
    <property type="match status" value="1"/>
</dbReference>
<dbReference type="PANTHER" id="PTHR43280:SF28">
    <property type="entry name" value="HTH-TYPE TRANSCRIPTIONAL ACTIVATOR RHAS"/>
    <property type="match status" value="1"/>
</dbReference>
<organism evidence="5 6">
    <name type="scientific">Paenibacillus flagellatus</name>
    <dbReference type="NCBI Taxonomy" id="2211139"/>
    <lineage>
        <taxon>Bacteria</taxon>
        <taxon>Bacillati</taxon>
        <taxon>Bacillota</taxon>
        <taxon>Bacilli</taxon>
        <taxon>Bacillales</taxon>
        <taxon>Paenibacillaceae</taxon>
        <taxon>Paenibacillus</taxon>
    </lineage>
</organism>
<dbReference type="PANTHER" id="PTHR43280">
    <property type="entry name" value="ARAC-FAMILY TRANSCRIPTIONAL REGULATOR"/>
    <property type="match status" value="1"/>
</dbReference>
<protein>
    <recommendedName>
        <fullName evidence="4">HTH araC/xylS-type domain-containing protein</fullName>
    </recommendedName>
</protein>
<dbReference type="GO" id="GO:0003700">
    <property type="term" value="F:DNA-binding transcription factor activity"/>
    <property type="evidence" value="ECO:0007669"/>
    <property type="project" value="InterPro"/>
</dbReference>
<evidence type="ECO:0000256" key="1">
    <source>
        <dbReference type="ARBA" id="ARBA00023015"/>
    </source>
</evidence>
<keyword evidence="2" id="KW-0238">DNA-binding</keyword>
<sequence length="308" mass="34688">MDETIDFCVFYFTWRETAAMKDADKGAAASPQAGREPIVEAAPGWEELRWTMTGYTYWDAKREFLLETDKYDAWCLFAVESGAFAYGIGESSGTAGSGDLVLCPPSVPFRRTLVSEALTFHFALLRIDLVPAPNAGPPLPVRFTPSDRGRLFDSFAKWRRIGSLGLPSSYPLLSHYWNDIWTSWCLERLTDSSSGRSSRSAPDDLMAQAARKLEERYAEPYGVKQLSAELGLSPVQLIRRFRAAYRMTPGDYLTSVRIERACRLLRETRLTVDRIAAACGYASGYYLSRLFAARVGLAPSEYRKRHRL</sequence>
<keyword evidence="3" id="KW-0804">Transcription</keyword>
<dbReference type="Proteomes" id="UP000247476">
    <property type="component" value="Unassembled WGS sequence"/>
</dbReference>
<dbReference type="InterPro" id="IPR009057">
    <property type="entry name" value="Homeodomain-like_sf"/>
</dbReference>
<evidence type="ECO:0000313" key="5">
    <source>
        <dbReference type="EMBL" id="PYI52962.1"/>
    </source>
</evidence>
<dbReference type="InterPro" id="IPR018060">
    <property type="entry name" value="HTH_AraC"/>
</dbReference>
<dbReference type="EMBL" id="QJVJ01000008">
    <property type="protein sequence ID" value="PYI52962.1"/>
    <property type="molecule type" value="Genomic_DNA"/>
</dbReference>
<dbReference type="GO" id="GO:0043565">
    <property type="term" value="F:sequence-specific DNA binding"/>
    <property type="evidence" value="ECO:0007669"/>
    <property type="project" value="InterPro"/>
</dbReference>
<gene>
    <name evidence="5" type="ORF">DLM86_18355</name>
</gene>
<evidence type="ECO:0000256" key="3">
    <source>
        <dbReference type="ARBA" id="ARBA00023163"/>
    </source>
</evidence>
<evidence type="ECO:0000259" key="4">
    <source>
        <dbReference type="PROSITE" id="PS01124"/>
    </source>
</evidence>
<comment type="caution">
    <text evidence="5">The sequence shown here is derived from an EMBL/GenBank/DDBJ whole genome shotgun (WGS) entry which is preliminary data.</text>
</comment>
<evidence type="ECO:0000313" key="6">
    <source>
        <dbReference type="Proteomes" id="UP000247476"/>
    </source>
</evidence>
<name>A0A2V5K2W7_9BACL</name>
<reference evidence="5 6" key="1">
    <citation type="submission" date="2018-05" db="EMBL/GenBank/DDBJ databases">
        <title>Paenibacillus flagellatus sp. nov., isolated from selenium mineral soil.</title>
        <authorList>
            <person name="Dai X."/>
        </authorList>
    </citation>
    <scope>NUCLEOTIDE SEQUENCE [LARGE SCALE GENOMIC DNA]</scope>
    <source>
        <strain evidence="5 6">DXL2</strain>
    </source>
</reference>
<feature type="domain" description="HTH araC/xylS-type" evidence="4">
    <location>
        <begin position="207"/>
        <end position="305"/>
    </location>
</feature>
<dbReference type="Gene3D" id="1.10.10.60">
    <property type="entry name" value="Homeodomain-like"/>
    <property type="match status" value="2"/>
</dbReference>
<dbReference type="Pfam" id="PF12833">
    <property type="entry name" value="HTH_18"/>
    <property type="match status" value="1"/>
</dbReference>
<dbReference type="PROSITE" id="PS01124">
    <property type="entry name" value="HTH_ARAC_FAMILY_2"/>
    <property type="match status" value="1"/>
</dbReference>
<dbReference type="InterPro" id="IPR018062">
    <property type="entry name" value="HTH_AraC-typ_CS"/>
</dbReference>
<dbReference type="AlphaFoldDB" id="A0A2V5K2W7"/>
<dbReference type="SUPFAM" id="SSF46689">
    <property type="entry name" value="Homeodomain-like"/>
    <property type="match status" value="2"/>
</dbReference>
<evidence type="ECO:0000256" key="2">
    <source>
        <dbReference type="ARBA" id="ARBA00023125"/>
    </source>
</evidence>
<accession>A0A2V5K2W7</accession>
<keyword evidence="6" id="KW-1185">Reference proteome</keyword>